<dbReference type="KEGG" id="vg:5659079"/>
<gene>
    <name evidence="1" type="primary">b161R</name>
    <name evidence="1" type="ORF">NY2A_b161R</name>
</gene>
<dbReference type="EMBL" id="DQ491002">
    <property type="protein sequence ID" value="ABT14560.1"/>
    <property type="molecule type" value="Genomic_DNA"/>
</dbReference>
<evidence type="ECO:0000313" key="1">
    <source>
        <dbReference type="EMBL" id="ABT14560.1"/>
    </source>
</evidence>
<proteinExistence type="predicted"/>
<dbReference type="OrthoDB" id="36506at10239"/>
<evidence type="ECO:0000313" key="2">
    <source>
        <dbReference type="Proteomes" id="UP000202419"/>
    </source>
</evidence>
<organism evidence="1 2">
    <name type="scientific">Paramecium bursaria Chlorella virus NY2A</name>
    <name type="common">PBCV-NY2A</name>
    <dbReference type="NCBI Taxonomy" id="46021"/>
    <lineage>
        <taxon>Viruses</taxon>
        <taxon>Varidnaviria</taxon>
        <taxon>Bamfordvirae</taxon>
        <taxon>Nucleocytoviricota</taxon>
        <taxon>Megaviricetes</taxon>
        <taxon>Algavirales</taxon>
        <taxon>Phycodnaviridae</taxon>
        <taxon>Chlorovirus</taxon>
        <taxon>Chlorovirus americanus</taxon>
    </lineage>
</organism>
<reference evidence="1 2" key="1">
    <citation type="journal article" date="2007" name="Virology">
        <title>Sequence and annotation of the 369-kb NY-2A and the 345-kb AR158 viruses that infect Chlorella NC64A.</title>
        <authorList>
            <person name="Fitzgerald L.A."/>
            <person name="Graves M.V."/>
            <person name="Li X."/>
            <person name="Feldblyum T."/>
            <person name="Nierman W.C."/>
            <person name="Van Etten J.L."/>
        </authorList>
    </citation>
    <scope>NUCLEOTIDE SEQUENCE [LARGE SCALE GENOMIC DNA]</scope>
    <source>
        <strain evidence="1 2">NY-2A</strain>
    </source>
</reference>
<name>A7IW36_PBCVN</name>
<sequence>MLDSEILMEGQNRIESCVNVFFHLHHTESSGNIHLIIESGLPDCPLRTISSSKEIAFSVTISKNMKTFMCFIFLKRRLRISWRREDNTKPVVMCWMSGR</sequence>
<keyword evidence="2" id="KW-1185">Reference proteome</keyword>
<protein>
    <submittedName>
        <fullName evidence="1">Uncharacterized protein b161R</fullName>
    </submittedName>
</protein>
<dbReference type="GeneID" id="5659079"/>
<dbReference type="RefSeq" id="YP_001497357.1">
    <property type="nucleotide sequence ID" value="NC_009898.1"/>
</dbReference>
<organismHost>
    <name type="scientific">Chlorella</name>
    <dbReference type="NCBI Taxonomy" id="3071"/>
</organismHost>
<dbReference type="Proteomes" id="UP000202419">
    <property type="component" value="Segment"/>
</dbReference>
<accession>A7IW36</accession>